<reference evidence="2 3" key="1">
    <citation type="submission" date="2018-11" db="EMBL/GenBank/DDBJ databases">
        <authorList>
            <consortium name="Pathogen Informatics"/>
        </authorList>
    </citation>
    <scope>NUCLEOTIDE SEQUENCE [LARGE SCALE GENOMIC DNA]</scope>
</reference>
<feature type="domain" description="Rho-GAP" evidence="1">
    <location>
        <begin position="1"/>
        <end position="49"/>
    </location>
</feature>
<sequence length="123" mass="13048">MGEDNLARIFGPTIVGYSSSDPTAMQIASEIPTQQLVVRLLFSVPDSVFSTVLNSLNGSARSSCQSGKSGSSYFQPLPISVGVGNNGDSAMPASQLPASVTTTHNDVTTQGRFFEKLFSRNRD</sequence>
<evidence type="ECO:0000313" key="3">
    <source>
        <dbReference type="Proteomes" id="UP000281553"/>
    </source>
</evidence>
<name>A0A3P6QPS0_DIBLA</name>
<dbReference type="InterPro" id="IPR000198">
    <property type="entry name" value="RhoGAP_dom"/>
</dbReference>
<organism evidence="2 3">
    <name type="scientific">Dibothriocephalus latus</name>
    <name type="common">Fish tapeworm</name>
    <name type="synonym">Diphyllobothrium latum</name>
    <dbReference type="NCBI Taxonomy" id="60516"/>
    <lineage>
        <taxon>Eukaryota</taxon>
        <taxon>Metazoa</taxon>
        <taxon>Spiralia</taxon>
        <taxon>Lophotrochozoa</taxon>
        <taxon>Platyhelminthes</taxon>
        <taxon>Cestoda</taxon>
        <taxon>Eucestoda</taxon>
        <taxon>Diphyllobothriidea</taxon>
        <taxon>Diphyllobothriidae</taxon>
        <taxon>Dibothriocephalus</taxon>
    </lineage>
</organism>
<keyword evidence="3" id="KW-1185">Reference proteome</keyword>
<dbReference type="Gene3D" id="1.10.555.10">
    <property type="entry name" value="Rho GTPase activation protein"/>
    <property type="match status" value="1"/>
</dbReference>
<accession>A0A3P6QPS0</accession>
<proteinExistence type="predicted"/>
<dbReference type="EMBL" id="UYRU01002707">
    <property type="protein sequence ID" value="VDK34614.1"/>
    <property type="molecule type" value="Genomic_DNA"/>
</dbReference>
<dbReference type="GO" id="GO:0007165">
    <property type="term" value="P:signal transduction"/>
    <property type="evidence" value="ECO:0007669"/>
    <property type="project" value="InterPro"/>
</dbReference>
<dbReference type="OrthoDB" id="2218807at2759"/>
<evidence type="ECO:0000313" key="2">
    <source>
        <dbReference type="EMBL" id="VDK34614.1"/>
    </source>
</evidence>
<evidence type="ECO:0000259" key="1">
    <source>
        <dbReference type="PROSITE" id="PS50238"/>
    </source>
</evidence>
<dbReference type="PROSITE" id="PS50238">
    <property type="entry name" value="RHOGAP"/>
    <property type="match status" value="1"/>
</dbReference>
<dbReference type="AlphaFoldDB" id="A0A3P6QPS0"/>
<protein>
    <recommendedName>
        <fullName evidence="1">Rho-GAP domain-containing protein</fullName>
    </recommendedName>
</protein>
<gene>
    <name evidence="2" type="ORF">DILT_LOCUS605</name>
</gene>
<dbReference type="Proteomes" id="UP000281553">
    <property type="component" value="Unassembled WGS sequence"/>
</dbReference>
<dbReference type="InterPro" id="IPR008936">
    <property type="entry name" value="Rho_GTPase_activation_prot"/>
</dbReference>